<evidence type="ECO:0000259" key="3">
    <source>
        <dbReference type="PROSITE" id="PS50110"/>
    </source>
</evidence>
<dbReference type="SUPFAM" id="SSF52172">
    <property type="entry name" value="CheY-like"/>
    <property type="match status" value="1"/>
</dbReference>
<dbReference type="PANTHER" id="PTHR44591">
    <property type="entry name" value="STRESS RESPONSE REGULATOR PROTEIN 1"/>
    <property type="match status" value="1"/>
</dbReference>
<evidence type="ECO:0000313" key="5">
    <source>
        <dbReference type="Proteomes" id="UP000480246"/>
    </source>
</evidence>
<dbReference type="PANTHER" id="PTHR44591:SF3">
    <property type="entry name" value="RESPONSE REGULATORY DOMAIN-CONTAINING PROTEIN"/>
    <property type="match status" value="1"/>
</dbReference>
<comment type="caution">
    <text evidence="4">The sequence shown here is derived from an EMBL/GenBank/DDBJ whole genome shotgun (WGS) entry which is preliminary data.</text>
</comment>
<dbReference type="InterPro" id="IPR001789">
    <property type="entry name" value="Sig_transdc_resp-reg_receiver"/>
</dbReference>
<dbReference type="EMBL" id="WEID01000095">
    <property type="protein sequence ID" value="KAB8127166.1"/>
    <property type="molecule type" value="Genomic_DNA"/>
</dbReference>
<reference evidence="4 5" key="1">
    <citation type="submission" date="2019-10" db="EMBL/GenBank/DDBJ databases">
        <title>Gracilibacillus sp. nov. isolated from rice seeds.</title>
        <authorList>
            <person name="He S."/>
        </authorList>
    </citation>
    <scope>NUCLEOTIDE SEQUENCE [LARGE SCALE GENOMIC DNA]</scope>
    <source>
        <strain evidence="4 5">TD8</strain>
    </source>
</reference>
<dbReference type="Proteomes" id="UP000480246">
    <property type="component" value="Unassembled WGS sequence"/>
</dbReference>
<feature type="domain" description="Response regulatory" evidence="3">
    <location>
        <begin position="4"/>
        <end position="118"/>
    </location>
</feature>
<dbReference type="Pfam" id="PF00072">
    <property type="entry name" value="Response_reg"/>
    <property type="match status" value="1"/>
</dbReference>
<keyword evidence="5" id="KW-1185">Reference proteome</keyword>
<accession>A0A7C8L1L2</accession>
<dbReference type="InterPro" id="IPR011006">
    <property type="entry name" value="CheY-like_superfamily"/>
</dbReference>
<dbReference type="OrthoDB" id="9808843at2"/>
<evidence type="ECO:0000256" key="1">
    <source>
        <dbReference type="ARBA" id="ARBA00022553"/>
    </source>
</evidence>
<dbReference type="GO" id="GO:0000160">
    <property type="term" value="P:phosphorelay signal transduction system"/>
    <property type="evidence" value="ECO:0007669"/>
    <property type="project" value="InterPro"/>
</dbReference>
<sequence length="126" mass="14007">MSKTVLVVDDQIGIRLLLQEVISQEGYTVELAMNGQEALDKIKISLPDLIMLDYKLPIIDGHALVKLLVEDGVQVPIVVMSGLPDQAEEKMKQYPIVETVIGKPFQLNDIRLLLKSIIDGKNEQAN</sequence>
<dbReference type="AlphaFoldDB" id="A0A7C8L1L2"/>
<evidence type="ECO:0000313" key="4">
    <source>
        <dbReference type="EMBL" id="KAB8127166.1"/>
    </source>
</evidence>
<dbReference type="RefSeq" id="WP_153406350.1">
    <property type="nucleotide sequence ID" value="NZ_ML762444.1"/>
</dbReference>
<evidence type="ECO:0000256" key="2">
    <source>
        <dbReference type="PROSITE-ProRule" id="PRU00169"/>
    </source>
</evidence>
<name>A0A7C8L1L2_9BACI</name>
<feature type="modified residue" description="4-aspartylphosphate" evidence="2">
    <location>
        <position position="53"/>
    </location>
</feature>
<gene>
    <name evidence="4" type="ORF">F9U64_18390</name>
</gene>
<dbReference type="PROSITE" id="PS50110">
    <property type="entry name" value="RESPONSE_REGULATORY"/>
    <property type="match status" value="1"/>
</dbReference>
<organism evidence="4 5">
    <name type="scientific">Gracilibacillus oryzae</name>
    <dbReference type="NCBI Taxonomy" id="1672701"/>
    <lineage>
        <taxon>Bacteria</taxon>
        <taxon>Bacillati</taxon>
        <taxon>Bacillota</taxon>
        <taxon>Bacilli</taxon>
        <taxon>Bacillales</taxon>
        <taxon>Bacillaceae</taxon>
        <taxon>Gracilibacillus</taxon>
    </lineage>
</organism>
<protein>
    <submittedName>
        <fullName evidence="4">Response regulator</fullName>
    </submittedName>
</protein>
<proteinExistence type="predicted"/>
<dbReference type="SMART" id="SM00448">
    <property type="entry name" value="REC"/>
    <property type="match status" value="1"/>
</dbReference>
<keyword evidence="1 2" id="KW-0597">Phosphoprotein</keyword>
<dbReference type="Gene3D" id="3.40.50.2300">
    <property type="match status" value="1"/>
</dbReference>
<dbReference type="InterPro" id="IPR050595">
    <property type="entry name" value="Bact_response_regulator"/>
</dbReference>